<feature type="signal peptide" evidence="1">
    <location>
        <begin position="1"/>
        <end position="27"/>
    </location>
</feature>
<organism evidence="2 3">
    <name type="scientific">Kriegella aquimaris</name>
    <dbReference type="NCBI Taxonomy" id="192904"/>
    <lineage>
        <taxon>Bacteria</taxon>
        <taxon>Pseudomonadati</taxon>
        <taxon>Bacteroidota</taxon>
        <taxon>Flavobacteriia</taxon>
        <taxon>Flavobacteriales</taxon>
        <taxon>Flavobacteriaceae</taxon>
        <taxon>Kriegella</taxon>
    </lineage>
</organism>
<name>A0A1G9IZ66_9FLAO</name>
<feature type="chain" id="PRO_5011678605" evidence="1">
    <location>
        <begin position="28"/>
        <end position="49"/>
    </location>
</feature>
<dbReference type="EMBL" id="FNGV01000001">
    <property type="protein sequence ID" value="SDL30391.1"/>
    <property type="molecule type" value="Genomic_DNA"/>
</dbReference>
<protein>
    <submittedName>
        <fullName evidence="2">Uncharacterized protein</fullName>
    </submittedName>
</protein>
<dbReference type="STRING" id="192904.SAMN04488514_101333"/>
<dbReference type="AlphaFoldDB" id="A0A1G9IZ66"/>
<keyword evidence="3" id="KW-1185">Reference proteome</keyword>
<evidence type="ECO:0000256" key="1">
    <source>
        <dbReference type="SAM" id="SignalP"/>
    </source>
</evidence>
<proteinExistence type="predicted"/>
<keyword evidence="1" id="KW-0732">Signal</keyword>
<sequence>MKTKKVLFAVLASVSLLAASCTSASTAEEDSIYQTQSIDRDIAKRNIRA</sequence>
<reference evidence="3" key="1">
    <citation type="submission" date="2016-10" db="EMBL/GenBank/DDBJ databases">
        <authorList>
            <person name="Varghese N."/>
            <person name="Submissions S."/>
        </authorList>
    </citation>
    <scope>NUCLEOTIDE SEQUENCE [LARGE SCALE GENOMIC DNA]</scope>
    <source>
        <strain evidence="3">DSM 19886</strain>
    </source>
</reference>
<evidence type="ECO:0000313" key="2">
    <source>
        <dbReference type="EMBL" id="SDL30391.1"/>
    </source>
</evidence>
<evidence type="ECO:0000313" key="3">
    <source>
        <dbReference type="Proteomes" id="UP000199440"/>
    </source>
</evidence>
<dbReference type="RefSeq" id="WP_176801298.1">
    <property type="nucleotide sequence ID" value="NZ_FNGV01000001.1"/>
</dbReference>
<dbReference type="Proteomes" id="UP000199440">
    <property type="component" value="Unassembled WGS sequence"/>
</dbReference>
<accession>A0A1G9IZ66</accession>
<gene>
    <name evidence="2" type="ORF">SAMN04488514_101333</name>
</gene>
<dbReference type="PROSITE" id="PS51257">
    <property type="entry name" value="PROKAR_LIPOPROTEIN"/>
    <property type="match status" value="1"/>
</dbReference>